<accession>A0A516NM04</accession>
<dbReference type="InterPro" id="IPR020845">
    <property type="entry name" value="AMP-binding_CS"/>
</dbReference>
<evidence type="ECO:0000259" key="4">
    <source>
        <dbReference type="Pfam" id="PF00501"/>
    </source>
</evidence>
<dbReference type="SUPFAM" id="SSF56801">
    <property type="entry name" value="Acetyl-CoA synthetase-like"/>
    <property type="match status" value="1"/>
</dbReference>
<dbReference type="PROSITE" id="PS00455">
    <property type="entry name" value="AMP_BINDING"/>
    <property type="match status" value="1"/>
</dbReference>
<dbReference type="InterPro" id="IPR000873">
    <property type="entry name" value="AMP-dep_synth/lig_dom"/>
</dbReference>
<dbReference type="InterPro" id="IPR025110">
    <property type="entry name" value="AMP-bd_C"/>
</dbReference>
<proteinExistence type="inferred from homology"/>
<name>A0A516NM04_9NOCA</name>
<feature type="domain" description="AMP-dependent synthetase/ligase" evidence="4">
    <location>
        <begin position="175"/>
        <end position="600"/>
    </location>
</feature>
<dbReference type="InterPro" id="IPR042099">
    <property type="entry name" value="ANL_N_sf"/>
</dbReference>
<reference evidence="6 7" key="1">
    <citation type="submission" date="2019-07" db="EMBL/GenBank/DDBJ databases">
        <title>Complete Genome Sequence and Methylome Analysis of Nocardia otitidis-caviarum NEB252.</title>
        <authorList>
            <person name="Fomenkov A."/>
            <person name="Anton B.P."/>
            <person name="Vincze T."/>
            <person name="Roberts R.J."/>
        </authorList>
    </citation>
    <scope>NUCLEOTIDE SEQUENCE [LARGE SCALE GENOMIC DNA]</scope>
    <source>
        <strain evidence="6 7">NEB252</strain>
    </source>
</reference>
<dbReference type="KEGG" id="nod:FOH10_15640"/>
<feature type="region of interest" description="Disordered" evidence="3">
    <location>
        <begin position="302"/>
        <end position="337"/>
    </location>
</feature>
<evidence type="ECO:0000256" key="3">
    <source>
        <dbReference type="SAM" id="MobiDB-lite"/>
    </source>
</evidence>
<evidence type="ECO:0000259" key="5">
    <source>
        <dbReference type="Pfam" id="PF13193"/>
    </source>
</evidence>
<feature type="domain" description="AMP-binding enzyme C-terminal" evidence="5">
    <location>
        <begin position="658"/>
        <end position="732"/>
    </location>
</feature>
<dbReference type="Proteomes" id="UP000317039">
    <property type="component" value="Chromosome"/>
</dbReference>
<feature type="compositionally biased region" description="Basic residues" evidence="3">
    <location>
        <begin position="50"/>
        <end position="65"/>
    </location>
</feature>
<dbReference type="Gene3D" id="3.30.300.30">
    <property type="match status" value="1"/>
</dbReference>
<dbReference type="Gene3D" id="3.40.50.12780">
    <property type="entry name" value="N-terminal domain of ligase-like"/>
    <property type="match status" value="1"/>
</dbReference>
<dbReference type="EMBL" id="CP041695">
    <property type="protein sequence ID" value="QDP79926.1"/>
    <property type="molecule type" value="Genomic_DNA"/>
</dbReference>
<evidence type="ECO:0000313" key="6">
    <source>
        <dbReference type="EMBL" id="QDP79926.1"/>
    </source>
</evidence>
<gene>
    <name evidence="6" type="ORF">FOH10_15640</name>
</gene>
<dbReference type="Pfam" id="PF00501">
    <property type="entry name" value="AMP-binding"/>
    <property type="match status" value="1"/>
</dbReference>
<protein>
    <submittedName>
        <fullName evidence="6">AMP-binding protein</fullName>
    </submittedName>
</protein>
<evidence type="ECO:0000313" key="7">
    <source>
        <dbReference type="Proteomes" id="UP000317039"/>
    </source>
</evidence>
<dbReference type="GO" id="GO:0006631">
    <property type="term" value="P:fatty acid metabolic process"/>
    <property type="evidence" value="ECO:0007669"/>
    <property type="project" value="TreeGrafter"/>
</dbReference>
<evidence type="ECO:0000256" key="2">
    <source>
        <dbReference type="ARBA" id="ARBA00022598"/>
    </source>
</evidence>
<dbReference type="InterPro" id="IPR045851">
    <property type="entry name" value="AMP-bd_C_sf"/>
</dbReference>
<dbReference type="PANTHER" id="PTHR43201:SF5">
    <property type="entry name" value="MEDIUM-CHAIN ACYL-COA LIGASE ACSF2, MITOCHONDRIAL"/>
    <property type="match status" value="1"/>
</dbReference>
<evidence type="ECO:0000256" key="1">
    <source>
        <dbReference type="ARBA" id="ARBA00006432"/>
    </source>
</evidence>
<feature type="region of interest" description="Disordered" evidence="3">
    <location>
        <begin position="117"/>
        <end position="143"/>
    </location>
</feature>
<dbReference type="PANTHER" id="PTHR43201">
    <property type="entry name" value="ACYL-COA SYNTHETASE"/>
    <property type="match status" value="1"/>
</dbReference>
<dbReference type="GO" id="GO:0031956">
    <property type="term" value="F:medium-chain fatty acid-CoA ligase activity"/>
    <property type="evidence" value="ECO:0007669"/>
    <property type="project" value="TreeGrafter"/>
</dbReference>
<dbReference type="AlphaFoldDB" id="A0A516NM04"/>
<keyword evidence="2" id="KW-0436">Ligase</keyword>
<organism evidence="6 7">
    <name type="scientific">Nocardia otitidiscaviarum</name>
    <dbReference type="NCBI Taxonomy" id="1823"/>
    <lineage>
        <taxon>Bacteria</taxon>
        <taxon>Bacillati</taxon>
        <taxon>Actinomycetota</taxon>
        <taxon>Actinomycetes</taxon>
        <taxon>Mycobacteriales</taxon>
        <taxon>Nocardiaceae</taxon>
        <taxon>Nocardia</taxon>
    </lineage>
</organism>
<dbReference type="Gene3D" id="3.40.50.980">
    <property type="match status" value="1"/>
</dbReference>
<comment type="similarity">
    <text evidence="1">Belongs to the ATP-dependent AMP-binding enzyme family.</text>
</comment>
<feature type="compositionally biased region" description="Basic residues" evidence="3">
    <location>
        <begin position="89"/>
        <end position="104"/>
    </location>
</feature>
<sequence>MRGGGAEPAVLHPAATGSGGTTLCAARGGGHTAPRTRHHAHLLRPPGLRRPGRGATARRRRHRGRGDRPAIAGAARRGDGAGVGGPHPACRHRARGGAAQRLRRGAGRHDLRTALRRTGRAGGPGRGGRHAHPVRQTARGRVRAQRGIRARGGAHHPGALAPPGRELIVAYGVAAVARRDPDGVAVTDGDLEWSWSQLNSMINRTVGWLLSLEVGKGQRVAIMAENGLYTALAHLATTYAGLSVVPVNFQLTAAEVRHILDDAGVHAVLCSARCAATVRAASETVRVIAWETAEVAGLEAGEAPEGATSPGRMTRGASDAPARVTRRGSGDVGWVTRAGSGDARRAMRGGSVEVGETVDAGRAAGGGGSAAVECFERLVAGFPDDEPSELIVPAAPLYYTSGTTGLPKGVRLPEQMYPTGANMVEHVRRIDQSPVRPRGRHLIVGPMHHTGPIGGVRGLAVGNPLVILRRFDAERVLRFIDRYRIESSMMVPTHFSRLLALPAAIRQRYDVGSVRSIVHTGASCPVHVKRAMIDWFGPVLFEAYGSTEVGTVTFIDSAEWLAHPGSVGRAMPGYELSIRAEDGSELGPGTPGLVCARSTHGVRPEYHNDPEKTARSYLDGDVFVIGEIGYLDADGYLYLTDRASDMVVSGGVNVYPAESEAVLRTHPGVFDVAVIGIPHPDMGEQLCALVVPTEQPPTAAELVTWCRERLAHYKCPALVEFVDTELRTVMGKIDKRTLRDRYLTGRVAAAVPGSAS</sequence>
<feature type="compositionally biased region" description="Basic residues" evidence="3">
    <location>
        <begin position="127"/>
        <end position="143"/>
    </location>
</feature>
<feature type="region of interest" description="Disordered" evidence="3">
    <location>
        <begin position="1"/>
        <end position="104"/>
    </location>
</feature>
<dbReference type="Pfam" id="PF13193">
    <property type="entry name" value="AMP-binding_C"/>
    <property type="match status" value="1"/>
</dbReference>